<dbReference type="Proteomes" id="UP000053989">
    <property type="component" value="Unassembled WGS sequence"/>
</dbReference>
<evidence type="ECO:0000256" key="1">
    <source>
        <dbReference type="SAM" id="MobiDB-lite"/>
    </source>
</evidence>
<proteinExistence type="predicted"/>
<dbReference type="AlphaFoldDB" id="A0A0C2ZHW9"/>
<organism evidence="2 3">
    <name type="scientific">Scleroderma citrinum Foug A</name>
    <dbReference type="NCBI Taxonomy" id="1036808"/>
    <lineage>
        <taxon>Eukaryota</taxon>
        <taxon>Fungi</taxon>
        <taxon>Dikarya</taxon>
        <taxon>Basidiomycota</taxon>
        <taxon>Agaricomycotina</taxon>
        <taxon>Agaricomycetes</taxon>
        <taxon>Agaricomycetidae</taxon>
        <taxon>Boletales</taxon>
        <taxon>Sclerodermatineae</taxon>
        <taxon>Sclerodermataceae</taxon>
        <taxon>Scleroderma</taxon>
    </lineage>
</organism>
<dbReference type="EMBL" id="KN822054">
    <property type="protein sequence ID" value="KIM61228.1"/>
    <property type="molecule type" value="Genomic_DNA"/>
</dbReference>
<evidence type="ECO:0000313" key="2">
    <source>
        <dbReference type="EMBL" id="KIM61228.1"/>
    </source>
</evidence>
<dbReference type="InParanoid" id="A0A0C2ZHW9"/>
<feature type="region of interest" description="Disordered" evidence="1">
    <location>
        <begin position="127"/>
        <end position="171"/>
    </location>
</feature>
<sequence>MPLTIKSLASQWVANYRVFPSNCYRPFEHQRSLIHGCDKMRQTDKACRKLQSLAPDVKKGGGDQHLLDLVGNGRRSKCQGGKIISVRSDTKKHSIASSRKANVEEDAQLLQAYQQLGSRWGLVGDASSNPRGSCEGGMGAGQVSGSRTLMDEREERREKTEGDGKDSREGL</sequence>
<accession>A0A0C2ZHW9</accession>
<gene>
    <name evidence="2" type="ORF">SCLCIDRAFT_9469</name>
</gene>
<name>A0A0C2ZHW9_9AGAM</name>
<reference evidence="3" key="2">
    <citation type="submission" date="2015-01" db="EMBL/GenBank/DDBJ databases">
        <title>Evolutionary Origins and Diversification of the Mycorrhizal Mutualists.</title>
        <authorList>
            <consortium name="DOE Joint Genome Institute"/>
            <consortium name="Mycorrhizal Genomics Consortium"/>
            <person name="Kohler A."/>
            <person name="Kuo A."/>
            <person name="Nagy L.G."/>
            <person name="Floudas D."/>
            <person name="Copeland A."/>
            <person name="Barry K.W."/>
            <person name="Cichocki N."/>
            <person name="Veneault-Fourrey C."/>
            <person name="LaButti K."/>
            <person name="Lindquist E.A."/>
            <person name="Lipzen A."/>
            <person name="Lundell T."/>
            <person name="Morin E."/>
            <person name="Murat C."/>
            <person name="Riley R."/>
            <person name="Ohm R."/>
            <person name="Sun H."/>
            <person name="Tunlid A."/>
            <person name="Henrissat B."/>
            <person name="Grigoriev I.V."/>
            <person name="Hibbett D.S."/>
            <person name="Martin F."/>
        </authorList>
    </citation>
    <scope>NUCLEOTIDE SEQUENCE [LARGE SCALE GENOMIC DNA]</scope>
    <source>
        <strain evidence="3">Foug A</strain>
    </source>
</reference>
<reference evidence="2 3" key="1">
    <citation type="submission" date="2014-04" db="EMBL/GenBank/DDBJ databases">
        <authorList>
            <consortium name="DOE Joint Genome Institute"/>
            <person name="Kuo A."/>
            <person name="Kohler A."/>
            <person name="Nagy L.G."/>
            <person name="Floudas D."/>
            <person name="Copeland A."/>
            <person name="Barry K.W."/>
            <person name="Cichocki N."/>
            <person name="Veneault-Fourrey C."/>
            <person name="LaButti K."/>
            <person name="Lindquist E.A."/>
            <person name="Lipzen A."/>
            <person name="Lundell T."/>
            <person name="Morin E."/>
            <person name="Murat C."/>
            <person name="Sun H."/>
            <person name="Tunlid A."/>
            <person name="Henrissat B."/>
            <person name="Grigoriev I.V."/>
            <person name="Hibbett D.S."/>
            <person name="Martin F."/>
            <person name="Nordberg H.P."/>
            <person name="Cantor M.N."/>
            <person name="Hua S.X."/>
        </authorList>
    </citation>
    <scope>NUCLEOTIDE SEQUENCE [LARGE SCALE GENOMIC DNA]</scope>
    <source>
        <strain evidence="2 3">Foug A</strain>
    </source>
</reference>
<evidence type="ECO:0000313" key="3">
    <source>
        <dbReference type="Proteomes" id="UP000053989"/>
    </source>
</evidence>
<protein>
    <submittedName>
        <fullName evidence="2">Uncharacterized protein</fullName>
    </submittedName>
</protein>
<feature type="compositionally biased region" description="Basic and acidic residues" evidence="1">
    <location>
        <begin position="149"/>
        <end position="171"/>
    </location>
</feature>
<dbReference type="HOGENOM" id="CLU_1563796_0_0_1"/>
<keyword evidence="3" id="KW-1185">Reference proteome</keyword>